<dbReference type="Pfam" id="PF00048">
    <property type="entry name" value="IL8"/>
    <property type="match status" value="1"/>
</dbReference>
<dbReference type="GO" id="GO:0005615">
    <property type="term" value="C:extracellular space"/>
    <property type="evidence" value="ECO:0007669"/>
    <property type="project" value="UniProtKB-KW"/>
</dbReference>
<evidence type="ECO:0000256" key="2">
    <source>
        <dbReference type="ARBA" id="ARBA00010868"/>
    </source>
</evidence>
<proteinExistence type="inferred from homology"/>
<reference evidence="11" key="1">
    <citation type="submission" date="2020-08" db="EMBL/GenBank/DDBJ databases">
        <title>Chromosome-level assembly of Southern catfish (Silurus meridionalis) provides insights into visual adaptation to the nocturnal and benthic lifestyles.</title>
        <authorList>
            <person name="Zhang Y."/>
            <person name="Wang D."/>
            <person name="Peng Z."/>
        </authorList>
    </citation>
    <scope>NUCLEOTIDE SEQUENCE</scope>
    <source>
        <strain evidence="11">SWU-2019-XX</strain>
        <tissue evidence="11">Muscle</tissue>
    </source>
</reference>
<protein>
    <recommendedName>
        <fullName evidence="9">C-C motif chemokine</fullName>
    </recommendedName>
</protein>
<keyword evidence="5 9" id="KW-0964">Secreted</keyword>
<keyword evidence="7" id="KW-1015">Disulfide bond</keyword>
<evidence type="ECO:0000256" key="4">
    <source>
        <dbReference type="ARBA" id="ARBA00022514"/>
    </source>
</evidence>
<dbReference type="Gene3D" id="2.40.50.40">
    <property type="match status" value="1"/>
</dbReference>
<keyword evidence="3 9" id="KW-0145">Chemotaxis</keyword>
<comment type="subcellular location">
    <subcellularLocation>
        <location evidence="1 9">Secreted</location>
    </subcellularLocation>
</comment>
<sequence length="100" mass="11403">MAQINGAAVTFLLLLTVSLFCQDTVAWACCRRYSKGQLPISLIRGYTIQTIHTNCNINAIIFHTYGGRKVCVNPYQSWVKNSIQKLMTRVQSLKKQEKEH</sequence>
<dbReference type="PANTHER" id="PTHR12015:SF190">
    <property type="entry name" value="C-C MOTIF CHEMOKINE"/>
    <property type="match status" value="1"/>
</dbReference>
<dbReference type="AlphaFoldDB" id="A0A8T0ALK7"/>
<dbReference type="InterPro" id="IPR039809">
    <property type="entry name" value="Chemokine_b/g/d"/>
</dbReference>
<dbReference type="Proteomes" id="UP000606274">
    <property type="component" value="Unassembled WGS sequence"/>
</dbReference>
<evidence type="ECO:0000259" key="10">
    <source>
        <dbReference type="SMART" id="SM00199"/>
    </source>
</evidence>
<dbReference type="SUPFAM" id="SSF54117">
    <property type="entry name" value="Interleukin 8-like chemokines"/>
    <property type="match status" value="1"/>
</dbReference>
<keyword evidence="6 9" id="KW-0732">Signal</keyword>
<dbReference type="InterPro" id="IPR001811">
    <property type="entry name" value="Chemokine_IL8-like_dom"/>
</dbReference>
<feature type="domain" description="Chemokine interleukin-8-like" evidence="10">
    <location>
        <begin position="26"/>
        <end position="86"/>
    </location>
</feature>
<dbReference type="GO" id="GO:0006954">
    <property type="term" value="P:inflammatory response"/>
    <property type="evidence" value="ECO:0007669"/>
    <property type="project" value="UniProtKB-KW"/>
</dbReference>
<evidence type="ECO:0000256" key="9">
    <source>
        <dbReference type="RuleBase" id="RU361150"/>
    </source>
</evidence>
<dbReference type="FunFam" id="2.40.50.40:FF:000012">
    <property type="entry name" value="C-C motif chemokine"/>
    <property type="match status" value="1"/>
</dbReference>
<dbReference type="InterPro" id="IPR000827">
    <property type="entry name" value="Chemokine_CC_CS"/>
</dbReference>
<comment type="similarity">
    <text evidence="2 9">Belongs to the intercrine beta (chemokine CC) family.</text>
</comment>
<dbReference type="GO" id="GO:0008009">
    <property type="term" value="F:chemokine activity"/>
    <property type="evidence" value="ECO:0007669"/>
    <property type="project" value="InterPro"/>
</dbReference>
<evidence type="ECO:0000256" key="8">
    <source>
        <dbReference type="ARBA" id="ARBA00023198"/>
    </source>
</evidence>
<organism evidence="11 12">
    <name type="scientific">Silurus meridionalis</name>
    <name type="common">Southern catfish</name>
    <name type="synonym">Silurus soldatovi meridionalis</name>
    <dbReference type="NCBI Taxonomy" id="175797"/>
    <lineage>
        <taxon>Eukaryota</taxon>
        <taxon>Metazoa</taxon>
        <taxon>Chordata</taxon>
        <taxon>Craniata</taxon>
        <taxon>Vertebrata</taxon>
        <taxon>Euteleostomi</taxon>
        <taxon>Actinopterygii</taxon>
        <taxon>Neopterygii</taxon>
        <taxon>Teleostei</taxon>
        <taxon>Ostariophysi</taxon>
        <taxon>Siluriformes</taxon>
        <taxon>Siluridae</taxon>
        <taxon>Silurus</taxon>
    </lineage>
</organism>
<dbReference type="PROSITE" id="PS00472">
    <property type="entry name" value="SMALL_CYTOKINES_CC"/>
    <property type="match status" value="1"/>
</dbReference>
<dbReference type="EMBL" id="JABFDY010000020">
    <property type="protein sequence ID" value="KAF7692616.1"/>
    <property type="molecule type" value="Genomic_DNA"/>
</dbReference>
<evidence type="ECO:0000256" key="3">
    <source>
        <dbReference type="ARBA" id="ARBA00022500"/>
    </source>
</evidence>
<evidence type="ECO:0000256" key="5">
    <source>
        <dbReference type="ARBA" id="ARBA00022525"/>
    </source>
</evidence>
<dbReference type="OrthoDB" id="8870994at2759"/>
<keyword evidence="8" id="KW-0395">Inflammatory response</keyword>
<gene>
    <name evidence="11" type="ORF">HF521_010226</name>
</gene>
<accession>A0A8T0ALK7</accession>
<comment type="caution">
    <text evidence="11">The sequence shown here is derived from an EMBL/GenBank/DDBJ whole genome shotgun (WGS) entry which is preliminary data.</text>
</comment>
<evidence type="ECO:0000256" key="7">
    <source>
        <dbReference type="ARBA" id="ARBA00023157"/>
    </source>
</evidence>
<feature type="signal peptide" evidence="9">
    <location>
        <begin position="1"/>
        <end position="26"/>
    </location>
</feature>
<dbReference type="GO" id="GO:0006955">
    <property type="term" value="P:immune response"/>
    <property type="evidence" value="ECO:0007669"/>
    <property type="project" value="InterPro"/>
</dbReference>
<dbReference type="SMART" id="SM00199">
    <property type="entry name" value="SCY"/>
    <property type="match status" value="1"/>
</dbReference>
<evidence type="ECO:0000256" key="1">
    <source>
        <dbReference type="ARBA" id="ARBA00004613"/>
    </source>
</evidence>
<evidence type="ECO:0000256" key="6">
    <source>
        <dbReference type="ARBA" id="ARBA00022729"/>
    </source>
</evidence>
<keyword evidence="4 9" id="KW-0202">Cytokine</keyword>
<evidence type="ECO:0000313" key="12">
    <source>
        <dbReference type="Proteomes" id="UP000606274"/>
    </source>
</evidence>
<dbReference type="InterPro" id="IPR036048">
    <property type="entry name" value="Interleukin_8-like_sf"/>
</dbReference>
<name>A0A8T0ALK7_SILME</name>
<feature type="chain" id="PRO_5035968257" description="C-C motif chemokine" evidence="9">
    <location>
        <begin position="27"/>
        <end position="100"/>
    </location>
</feature>
<dbReference type="PRINTS" id="PR00436">
    <property type="entry name" value="INTERLEUKIN8"/>
</dbReference>
<evidence type="ECO:0000313" key="11">
    <source>
        <dbReference type="EMBL" id="KAF7692616.1"/>
    </source>
</evidence>
<keyword evidence="12" id="KW-1185">Reference proteome</keyword>
<dbReference type="PANTHER" id="PTHR12015">
    <property type="entry name" value="SMALL INDUCIBLE CYTOKINE A"/>
    <property type="match status" value="1"/>
</dbReference>